<dbReference type="Proteomes" id="UP000232222">
    <property type="component" value="Chromosome"/>
</dbReference>
<dbReference type="Pfam" id="PF13177">
    <property type="entry name" value="DNA_pol3_delta2"/>
    <property type="match status" value="1"/>
</dbReference>
<evidence type="ECO:0000256" key="3">
    <source>
        <dbReference type="ARBA" id="ARBA00022741"/>
    </source>
</evidence>
<keyword evidence="5 8" id="KW-0067">ATP-binding</keyword>
<dbReference type="FunFam" id="3.40.50.300:FF:000014">
    <property type="entry name" value="DNA polymerase III subunit gamma/tau"/>
    <property type="match status" value="1"/>
</dbReference>
<dbReference type="RefSeq" id="WP_100609797.1">
    <property type="nucleotide sequence ID" value="NZ_CP024962.1"/>
</dbReference>
<dbReference type="GO" id="GO:0006261">
    <property type="term" value="P:DNA-templated DNA replication"/>
    <property type="evidence" value="ECO:0007669"/>
    <property type="project" value="TreeGrafter"/>
</dbReference>
<gene>
    <name evidence="8 9" type="primary">dnaX</name>
    <name evidence="9" type="ORF">EFREU_v1c07020</name>
</gene>
<reference evidence="9 10" key="1">
    <citation type="submission" date="2017-11" db="EMBL/GenBank/DDBJ databases">
        <title>Genome sequence of Entomoplasma freundtii BARC 318 (ATCC 51999).</title>
        <authorList>
            <person name="Lo W.-S."/>
            <person name="Gasparich G.E."/>
            <person name="Kuo C.-H."/>
        </authorList>
    </citation>
    <scope>NUCLEOTIDE SEQUENCE [LARGE SCALE GENOMIC DNA]</scope>
    <source>
        <strain evidence="9 10">BARC 318</strain>
    </source>
</reference>
<dbReference type="Gene3D" id="1.10.8.60">
    <property type="match status" value="1"/>
</dbReference>
<dbReference type="Gene3D" id="3.40.50.300">
    <property type="entry name" value="P-loop containing nucleotide triphosphate hydrolases"/>
    <property type="match status" value="1"/>
</dbReference>
<dbReference type="KEGG" id="efr:EFREU_v1c07020"/>
<dbReference type="GO" id="GO:0005524">
    <property type="term" value="F:ATP binding"/>
    <property type="evidence" value="ECO:0007669"/>
    <property type="project" value="UniProtKB-KW"/>
</dbReference>
<dbReference type="InterPro" id="IPR003593">
    <property type="entry name" value="AAA+_ATPase"/>
</dbReference>
<keyword evidence="2" id="KW-0479">Metal-binding</keyword>
<keyword evidence="8" id="KW-0235">DNA replication</keyword>
<evidence type="ECO:0000256" key="5">
    <source>
        <dbReference type="ARBA" id="ARBA00022840"/>
    </source>
</evidence>
<keyword evidence="4" id="KW-0862">Zinc</keyword>
<dbReference type="SMART" id="SM00382">
    <property type="entry name" value="AAA"/>
    <property type="match status" value="1"/>
</dbReference>
<protein>
    <recommendedName>
        <fullName evidence="8">DNA polymerase III subunit gamma/tau</fullName>
        <ecNumber evidence="8">2.7.7.7</ecNumber>
    </recommendedName>
</protein>
<evidence type="ECO:0000256" key="7">
    <source>
        <dbReference type="ARBA" id="ARBA00049244"/>
    </source>
</evidence>
<dbReference type="GO" id="GO:0009360">
    <property type="term" value="C:DNA polymerase III complex"/>
    <property type="evidence" value="ECO:0007669"/>
    <property type="project" value="InterPro"/>
</dbReference>
<dbReference type="GO" id="GO:0046872">
    <property type="term" value="F:metal ion binding"/>
    <property type="evidence" value="ECO:0007669"/>
    <property type="project" value="UniProtKB-KW"/>
</dbReference>
<dbReference type="NCBIfam" id="TIGR02397">
    <property type="entry name" value="dnaX_nterm"/>
    <property type="match status" value="1"/>
</dbReference>
<dbReference type="InterPro" id="IPR012763">
    <property type="entry name" value="DNA_pol_III_sug/sutau_N"/>
</dbReference>
<dbReference type="AlphaFoldDB" id="A0A2K8NS95"/>
<dbReference type="EMBL" id="CP024962">
    <property type="protein sequence ID" value="ATZ16722.1"/>
    <property type="molecule type" value="Genomic_DNA"/>
</dbReference>
<dbReference type="PANTHER" id="PTHR11669:SF0">
    <property type="entry name" value="PROTEIN STICHEL-LIKE 2"/>
    <property type="match status" value="1"/>
</dbReference>
<evidence type="ECO:0000256" key="1">
    <source>
        <dbReference type="ARBA" id="ARBA00006360"/>
    </source>
</evidence>
<evidence type="ECO:0000313" key="9">
    <source>
        <dbReference type="EMBL" id="ATZ16722.1"/>
    </source>
</evidence>
<keyword evidence="6 8" id="KW-0239">DNA-directed DNA polymerase</keyword>
<evidence type="ECO:0000256" key="2">
    <source>
        <dbReference type="ARBA" id="ARBA00022723"/>
    </source>
</evidence>
<dbReference type="PANTHER" id="PTHR11669">
    <property type="entry name" value="REPLICATION FACTOR C / DNA POLYMERASE III GAMMA-TAU SUBUNIT"/>
    <property type="match status" value="1"/>
</dbReference>
<accession>A0A2K8NS95</accession>
<sequence length="574" mass="64851">MLKNKSSLYRSYRPDTFSEVAGHKNVITILQNEVKNNAFPHALLFTGQKGTGKTSLARIFAKAINCEKPVEGNPCNDCLNCQLSNQGQTANIFEIDAASNNGVDEIRNIKENVSILPLGGRYKVYIIDEVHMLSKGAFNALLKTLEEPPKHALFILATTEFAKLPATIISRCQAFNLQKIDQTSLINRLNFVAENEGFVLEGKAAQEIYFLSEGSLRDALNYLEQLMIISDHELTLENLQKLFYLAPLSEKLQLIQDLLNNRFQTVIEYFETVEARGLDFNQFTLSLMIILKEIIEYKITNDSRFLTYLEANELLGWPSDIDGYFAIADCLAEAYKKSQGSGLNFNYLLISLLKLNSVKPQLTATETIKIAPSKLSQKVVNEAEYVTPTLTMIRNEKLATASSISMTTNKTITNAMALNTLVAPDGQARKEITKLLDQCFAINQNDQLIDPSKAREMIAWCDGKIIAVSDCEILIRFEKIWATNYLQHCLQDDVYIAKLSEFFGKNYKVYPIDETQFTLLKKDFAFKNKAKTLPIHHHDFEEVKTFKSDDLDNNEIGFETLVKQTLGEDCEIEG</sequence>
<proteinExistence type="inferred from homology"/>
<dbReference type="GO" id="GO:0003887">
    <property type="term" value="F:DNA-directed DNA polymerase activity"/>
    <property type="evidence" value="ECO:0007669"/>
    <property type="project" value="UniProtKB-KW"/>
</dbReference>
<evidence type="ECO:0000256" key="6">
    <source>
        <dbReference type="ARBA" id="ARBA00022932"/>
    </source>
</evidence>
<dbReference type="InterPro" id="IPR027417">
    <property type="entry name" value="P-loop_NTPase"/>
</dbReference>
<dbReference type="InterPro" id="IPR050238">
    <property type="entry name" value="DNA_Rep/Repair_Clamp_Loader"/>
</dbReference>
<evidence type="ECO:0000256" key="4">
    <source>
        <dbReference type="ARBA" id="ARBA00022833"/>
    </source>
</evidence>
<comment type="subunit">
    <text evidence="8">DNA polymerase III contains a core (composed of alpha, epsilon and theta chains) that associates with a tau subunit. This core dimerizes to form the POLIII' complex. PolIII' associates with the gamma complex (composed of gamma, delta, delta', psi and chi chains) and with the beta chain to form the complete DNA polymerase III complex.</text>
</comment>
<dbReference type="SUPFAM" id="SSF52540">
    <property type="entry name" value="P-loop containing nucleoside triphosphate hydrolases"/>
    <property type="match status" value="1"/>
</dbReference>
<dbReference type="CDD" id="cd00009">
    <property type="entry name" value="AAA"/>
    <property type="match status" value="1"/>
</dbReference>
<comment type="function">
    <text evidence="8">DNA polymerase III is a complex, multichain enzyme responsible for most of the replicative synthesis in bacteria. This DNA polymerase also exhibits 3' to 5' exonuclease activity.</text>
</comment>
<evidence type="ECO:0000256" key="8">
    <source>
        <dbReference type="RuleBase" id="RU364063"/>
    </source>
</evidence>
<keyword evidence="8" id="KW-0808">Transferase</keyword>
<comment type="similarity">
    <text evidence="1 8">Belongs to the DnaX/STICHEL family.</text>
</comment>
<evidence type="ECO:0000313" key="10">
    <source>
        <dbReference type="Proteomes" id="UP000232222"/>
    </source>
</evidence>
<keyword evidence="10" id="KW-1185">Reference proteome</keyword>
<dbReference type="EC" id="2.7.7.7" evidence="8"/>
<organism evidence="9 10">
    <name type="scientific">Entomoplasma freundtii</name>
    <dbReference type="NCBI Taxonomy" id="74700"/>
    <lineage>
        <taxon>Bacteria</taxon>
        <taxon>Bacillati</taxon>
        <taxon>Mycoplasmatota</taxon>
        <taxon>Mollicutes</taxon>
        <taxon>Entomoplasmatales</taxon>
        <taxon>Entomoplasmataceae</taxon>
        <taxon>Entomoplasma</taxon>
    </lineage>
</organism>
<comment type="catalytic activity">
    <reaction evidence="7 8">
        <text>DNA(n) + a 2'-deoxyribonucleoside 5'-triphosphate = DNA(n+1) + diphosphate</text>
        <dbReference type="Rhea" id="RHEA:22508"/>
        <dbReference type="Rhea" id="RHEA-COMP:17339"/>
        <dbReference type="Rhea" id="RHEA-COMP:17340"/>
        <dbReference type="ChEBI" id="CHEBI:33019"/>
        <dbReference type="ChEBI" id="CHEBI:61560"/>
        <dbReference type="ChEBI" id="CHEBI:173112"/>
        <dbReference type="EC" id="2.7.7.7"/>
    </reaction>
</comment>
<dbReference type="OrthoDB" id="9810148at2"/>
<keyword evidence="8" id="KW-0548">Nucleotidyltransferase</keyword>
<keyword evidence="3 8" id="KW-0547">Nucleotide-binding</keyword>
<name>A0A2K8NS95_9MOLU</name>